<protein>
    <submittedName>
        <fullName evidence="2">Uncharacterized protein</fullName>
    </submittedName>
</protein>
<organism evidence="2 3">
    <name type="scientific">Araneus ventricosus</name>
    <name type="common">Orbweaver spider</name>
    <name type="synonym">Epeira ventricosa</name>
    <dbReference type="NCBI Taxonomy" id="182803"/>
    <lineage>
        <taxon>Eukaryota</taxon>
        <taxon>Metazoa</taxon>
        <taxon>Ecdysozoa</taxon>
        <taxon>Arthropoda</taxon>
        <taxon>Chelicerata</taxon>
        <taxon>Arachnida</taxon>
        <taxon>Araneae</taxon>
        <taxon>Araneomorphae</taxon>
        <taxon>Entelegynae</taxon>
        <taxon>Araneoidea</taxon>
        <taxon>Araneidae</taxon>
        <taxon>Araneus</taxon>
    </lineage>
</organism>
<feature type="coiled-coil region" evidence="1">
    <location>
        <begin position="129"/>
        <end position="163"/>
    </location>
</feature>
<dbReference type="Proteomes" id="UP000499080">
    <property type="component" value="Unassembled WGS sequence"/>
</dbReference>
<proteinExistence type="predicted"/>
<keyword evidence="3" id="KW-1185">Reference proteome</keyword>
<evidence type="ECO:0000256" key="1">
    <source>
        <dbReference type="SAM" id="Coils"/>
    </source>
</evidence>
<evidence type="ECO:0000313" key="3">
    <source>
        <dbReference type="Proteomes" id="UP000499080"/>
    </source>
</evidence>
<evidence type="ECO:0000313" key="2">
    <source>
        <dbReference type="EMBL" id="GBL81372.1"/>
    </source>
</evidence>
<dbReference type="AlphaFoldDB" id="A0A4Y2ANA5"/>
<accession>A0A4Y2ANA5</accession>
<gene>
    <name evidence="2" type="ORF">AVEN_143674_1</name>
</gene>
<dbReference type="EMBL" id="BGPR01000025">
    <property type="protein sequence ID" value="GBL81372.1"/>
    <property type="molecule type" value="Genomic_DNA"/>
</dbReference>
<sequence length="199" mass="23073">MWPRKTGQGKDRIPDEAEGLIAKIVPNYFQSGMDLRIKETLEAFDKLSDSIVTMIKKTYTKTLQNQMITIFFHPFLNMIKDLSSEISTLKIENINLKSSDELITTLRAENFDLRELTTNNESVIMKAKLKLLQKEKQELMSQLKLKKETINELEEQVSNKLSDKLLETIPIISGPETKEDIVREVKSKVYEIHSNHWMS</sequence>
<name>A0A4Y2ANA5_ARAVE</name>
<reference evidence="2 3" key="1">
    <citation type="journal article" date="2019" name="Sci. Rep.">
        <title>Orb-weaving spider Araneus ventricosus genome elucidates the spidroin gene catalogue.</title>
        <authorList>
            <person name="Kono N."/>
            <person name="Nakamura H."/>
            <person name="Ohtoshi R."/>
            <person name="Moran D.A.P."/>
            <person name="Shinohara A."/>
            <person name="Yoshida Y."/>
            <person name="Fujiwara M."/>
            <person name="Mori M."/>
            <person name="Tomita M."/>
            <person name="Arakawa K."/>
        </authorList>
    </citation>
    <scope>NUCLEOTIDE SEQUENCE [LARGE SCALE GENOMIC DNA]</scope>
</reference>
<keyword evidence="1" id="KW-0175">Coiled coil</keyword>
<comment type="caution">
    <text evidence="2">The sequence shown here is derived from an EMBL/GenBank/DDBJ whole genome shotgun (WGS) entry which is preliminary data.</text>
</comment>